<dbReference type="Gene3D" id="2.10.70.10">
    <property type="entry name" value="Complement Module, domain 1"/>
    <property type="match status" value="5"/>
</dbReference>
<evidence type="ECO:0000313" key="9">
    <source>
        <dbReference type="Proteomes" id="UP001295444"/>
    </source>
</evidence>
<gene>
    <name evidence="8" type="ORF">PECUL_23A003740</name>
</gene>
<evidence type="ECO:0000256" key="5">
    <source>
        <dbReference type="PROSITE-ProRule" id="PRU00302"/>
    </source>
</evidence>
<feature type="signal peptide" evidence="6">
    <location>
        <begin position="1"/>
        <end position="18"/>
    </location>
</feature>
<reference evidence="8" key="1">
    <citation type="submission" date="2022-03" db="EMBL/GenBank/DDBJ databases">
        <authorList>
            <person name="Alioto T."/>
            <person name="Alioto T."/>
            <person name="Gomez Garrido J."/>
        </authorList>
    </citation>
    <scope>NUCLEOTIDE SEQUENCE</scope>
</reference>
<dbReference type="EMBL" id="OW240919">
    <property type="protein sequence ID" value="CAH2312482.1"/>
    <property type="molecule type" value="Genomic_DNA"/>
</dbReference>
<keyword evidence="3 6" id="KW-0732">Signal</keyword>
<dbReference type="InterPro" id="IPR035976">
    <property type="entry name" value="Sushi/SCR/CCP_sf"/>
</dbReference>
<dbReference type="SUPFAM" id="SSF57535">
    <property type="entry name" value="Complement control module/SCR domain"/>
    <property type="match status" value="5"/>
</dbReference>
<dbReference type="InterPro" id="IPR000436">
    <property type="entry name" value="Sushi_SCR_CCP_dom"/>
</dbReference>
<comment type="caution">
    <text evidence="5">Lacks conserved residue(s) required for the propagation of feature annotation.</text>
</comment>
<keyword evidence="2 5" id="KW-0768">Sushi</keyword>
<evidence type="ECO:0000313" key="8">
    <source>
        <dbReference type="EMBL" id="CAH2312482.1"/>
    </source>
</evidence>
<dbReference type="PROSITE" id="PS50923">
    <property type="entry name" value="SUSHI"/>
    <property type="match status" value="4"/>
</dbReference>
<dbReference type="AlphaFoldDB" id="A0AAD1SV67"/>
<feature type="domain" description="Sushi" evidence="7">
    <location>
        <begin position="143"/>
        <end position="206"/>
    </location>
</feature>
<feature type="chain" id="PRO_5042026737" description="Sushi domain-containing protein" evidence="6">
    <location>
        <begin position="19"/>
        <end position="347"/>
    </location>
</feature>
<dbReference type="CDD" id="cd00033">
    <property type="entry name" value="CCP"/>
    <property type="match status" value="5"/>
</dbReference>
<sequence>MLLLGYFVLLAVGLNCNAAPVPCGPPPRDSEFELQGTLQESYPPGTTLTFNCRPGYSHQGSIKKVCADGNWASIAQGVCKRKSCGHPGDIEFGTFDLKEGDGFVFGAVVEYSCDEGYQMVSKQRTRECTATGWSHYPPHCEVRKCPPVEATTGVKVITTSYDDEEFSVGQVVKFQCQDPKLKLDGLSEIFCTSEGTWSADPPQCTTITCKEPTITNGRVENPRAIYNEGEKLPFKCNKKYKPYRSEDVICKANGWSPEPLCEDISCYPDYVANGKVEKTKEIYKEGDTIVLNCNYGYQIEFSPDKPRKCTANGWFPPLKCISETFHKVIAIRSGTIRTFQYITVYVV</sequence>
<feature type="domain" description="Sushi" evidence="7">
    <location>
        <begin position="207"/>
        <end position="263"/>
    </location>
</feature>
<evidence type="ECO:0000259" key="7">
    <source>
        <dbReference type="PROSITE" id="PS50923"/>
    </source>
</evidence>
<feature type="disulfide bond" evidence="5">
    <location>
        <begin position="113"/>
        <end position="140"/>
    </location>
</feature>
<dbReference type="Proteomes" id="UP001295444">
    <property type="component" value="Chromosome 08"/>
</dbReference>
<evidence type="ECO:0000256" key="1">
    <source>
        <dbReference type="ARBA" id="ARBA00004328"/>
    </source>
</evidence>
<dbReference type="InterPro" id="IPR051503">
    <property type="entry name" value="ComplSys_Reg/VirEntry_Med"/>
</dbReference>
<dbReference type="PANTHER" id="PTHR45785">
    <property type="entry name" value="COMPLEMENT FACTOR H-RELATED"/>
    <property type="match status" value="1"/>
</dbReference>
<evidence type="ECO:0000256" key="3">
    <source>
        <dbReference type="ARBA" id="ARBA00022729"/>
    </source>
</evidence>
<keyword evidence="9" id="KW-1185">Reference proteome</keyword>
<dbReference type="PANTHER" id="PTHR45785:SF2">
    <property type="entry name" value="COMPLEMENT FACTOR H-RELATED"/>
    <property type="match status" value="1"/>
</dbReference>
<feature type="disulfide bond" evidence="5">
    <location>
        <begin position="52"/>
        <end position="79"/>
    </location>
</feature>
<evidence type="ECO:0000256" key="2">
    <source>
        <dbReference type="ARBA" id="ARBA00022659"/>
    </source>
</evidence>
<protein>
    <recommendedName>
        <fullName evidence="7">Sushi domain-containing protein</fullName>
    </recommendedName>
</protein>
<accession>A0AAD1SV67</accession>
<organism evidence="8 9">
    <name type="scientific">Pelobates cultripes</name>
    <name type="common">Western spadefoot toad</name>
    <dbReference type="NCBI Taxonomy" id="61616"/>
    <lineage>
        <taxon>Eukaryota</taxon>
        <taxon>Metazoa</taxon>
        <taxon>Chordata</taxon>
        <taxon>Craniata</taxon>
        <taxon>Vertebrata</taxon>
        <taxon>Euteleostomi</taxon>
        <taxon>Amphibia</taxon>
        <taxon>Batrachia</taxon>
        <taxon>Anura</taxon>
        <taxon>Pelobatoidea</taxon>
        <taxon>Pelobatidae</taxon>
        <taxon>Pelobates</taxon>
    </lineage>
</organism>
<evidence type="ECO:0000256" key="6">
    <source>
        <dbReference type="SAM" id="SignalP"/>
    </source>
</evidence>
<feature type="domain" description="Sushi" evidence="7">
    <location>
        <begin position="82"/>
        <end position="142"/>
    </location>
</feature>
<name>A0AAD1SV67_PELCU</name>
<proteinExistence type="predicted"/>
<feature type="domain" description="Sushi" evidence="7">
    <location>
        <begin position="21"/>
        <end position="81"/>
    </location>
</feature>
<comment type="subcellular location">
    <subcellularLocation>
        <location evidence="1">Virion</location>
    </subcellularLocation>
</comment>
<keyword evidence="4 5" id="KW-1015">Disulfide bond</keyword>
<evidence type="ECO:0000256" key="4">
    <source>
        <dbReference type="ARBA" id="ARBA00023157"/>
    </source>
</evidence>
<dbReference type="SMART" id="SM00032">
    <property type="entry name" value="CCP"/>
    <property type="match status" value="5"/>
</dbReference>
<dbReference type="Pfam" id="PF00084">
    <property type="entry name" value="Sushi"/>
    <property type="match status" value="5"/>
</dbReference>
<feature type="disulfide bond" evidence="5">
    <location>
        <begin position="23"/>
        <end position="66"/>
    </location>
</feature>